<name>A0ABY8APB3_9GAMM</name>
<gene>
    <name evidence="2" type="ORF">PXX05_11575</name>
</gene>
<accession>A0ABY8APB3</accession>
<dbReference type="PANTHER" id="PTHR41795">
    <property type="entry name" value="EXOPOLYSACCHARIDE SYNTHESIS PROTEIN"/>
    <property type="match status" value="1"/>
</dbReference>
<evidence type="ECO:0000256" key="1">
    <source>
        <dbReference type="SAM" id="Phobius"/>
    </source>
</evidence>
<reference evidence="2 3" key="1">
    <citation type="submission" date="2023-02" db="EMBL/GenBank/DDBJ databases">
        <title>Genome Sequence of L. cardiaca H63T.</title>
        <authorList>
            <person name="Lopez A.E."/>
            <person name="Cianciotto N.P."/>
        </authorList>
    </citation>
    <scope>NUCLEOTIDE SEQUENCE [LARGE SCALE GENOMIC DNA]</scope>
    <source>
        <strain evidence="2 3">H63</strain>
    </source>
</reference>
<evidence type="ECO:0000313" key="2">
    <source>
        <dbReference type="EMBL" id="WED42543.1"/>
    </source>
</evidence>
<feature type="transmembrane region" description="Helical" evidence="1">
    <location>
        <begin position="119"/>
        <end position="135"/>
    </location>
</feature>
<dbReference type="Pfam" id="PF06055">
    <property type="entry name" value="ExoD"/>
    <property type="match status" value="1"/>
</dbReference>
<protein>
    <submittedName>
        <fullName evidence="2">Exopolysaccharide biosynthesis protein</fullName>
    </submittedName>
</protein>
<dbReference type="PIRSF" id="PIRSF033239">
    <property type="entry name" value="ExoD"/>
    <property type="match status" value="1"/>
</dbReference>
<keyword evidence="1" id="KW-0472">Membrane</keyword>
<keyword evidence="1" id="KW-0812">Transmembrane</keyword>
<keyword evidence="1" id="KW-1133">Transmembrane helix</keyword>
<dbReference type="RefSeq" id="WP_275088365.1">
    <property type="nucleotide sequence ID" value="NZ_CP119078.1"/>
</dbReference>
<dbReference type="PANTHER" id="PTHR41795:SF1">
    <property type="entry name" value="EXOPOLYSACCHARIDE SYNTHESIS PROTEIN"/>
    <property type="match status" value="1"/>
</dbReference>
<dbReference type="Proteomes" id="UP001222087">
    <property type="component" value="Chromosome"/>
</dbReference>
<feature type="transmembrane region" description="Helical" evidence="1">
    <location>
        <begin position="48"/>
        <end position="69"/>
    </location>
</feature>
<sequence length="195" mass="22294">MKISTQLTKLANFKKDLVLKDIIDKFSEKNSLVLIILFALPPATPLSFIPGFSVFFGVSIALVAAHLLSGRKKIWLPKKLSQHKIGHKKISEAINKALPYIRTAEKVLKKRWLFLTRGWVKKLIIGFIFIFSIFLMLPIPYVDFVFSSVIILLSLSLIARDGMVLIGVLCFSFFYLFLLLFVFRILIGFFIKLLL</sequence>
<dbReference type="InterPro" id="IPR010331">
    <property type="entry name" value="ExoD"/>
</dbReference>
<proteinExistence type="predicted"/>
<feature type="transmembrane region" description="Helical" evidence="1">
    <location>
        <begin position="141"/>
        <end position="159"/>
    </location>
</feature>
<keyword evidence="3" id="KW-1185">Reference proteome</keyword>
<organism evidence="2 3">
    <name type="scientific">Legionella cardiaca</name>
    <dbReference type="NCBI Taxonomy" id="1071983"/>
    <lineage>
        <taxon>Bacteria</taxon>
        <taxon>Pseudomonadati</taxon>
        <taxon>Pseudomonadota</taxon>
        <taxon>Gammaproteobacteria</taxon>
        <taxon>Legionellales</taxon>
        <taxon>Legionellaceae</taxon>
        <taxon>Legionella</taxon>
    </lineage>
</organism>
<feature type="transmembrane region" description="Helical" evidence="1">
    <location>
        <begin position="166"/>
        <end position="191"/>
    </location>
</feature>
<evidence type="ECO:0000313" key="3">
    <source>
        <dbReference type="Proteomes" id="UP001222087"/>
    </source>
</evidence>
<dbReference type="EMBL" id="CP119078">
    <property type="protein sequence ID" value="WED42543.1"/>
    <property type="molecule type" value="Genomic_DNA"/>
</dbReference>